<dbReference type="GeneID" id="32878237"/>
<reference evidence="1" key="1">
    <citation type="journal article" date="2017" name="Vet. Pathol.">
        <title>Ranid Herpesvirus 3 and Proliferative Dermatitis in Free-Ranging Wild Common Frogs (Rana Temporaria).</title>
        <authorList>
            <person name="Origgi F.C."/>
            <person name="Schmidt B.R."/>
            <person name="Lohmann P."/>
            <person name="Otten P."/>
            <person name="Akdesir E."/>
            <person name="Gaschen V."/>
            <person name="Aguilar-Bultet L."/>
            <person name="Wahli T."/>
            <person name="Sattler U."/>
            <person name="Stoffel M.H."/>
        </authorList>
    </citation>
    <scope>NUCLEOTIDE SEQUENCE [LARGE SCALE GENOMIC DNA]</scope>
    <source>
        <strain evidence="1">FO1_2015</strain>
    </source>
</reference>
<keyword evidence="2" id="KW-1185">Reference proteome</keyword>
<organism evidence="1">
    <name type="scientific">Ranid herpesvirus 3</name>
    <dbReference type="NCBI Taxonomy" id="1987509"/>
    <lineage>
        <taxon>Viruses</taxon>
        <taxon>Duplodnaviria</taxon>
        <taxon>Heunggongvirae</taxon>
        <taxon>Peploviricota</taxon>
        <taxon>Herviviricetes</taxon>
        <taxon>Herpesvirales</taxon>
        <taxon>Alloherpesviridae</taxon>
        <taxon>Batravirus</taxon>
        <taxon>Batravirus ranidallo3</taxon>
    </lineage>
</organism>
<dbReference type="EMBL" id="KX832224">
    <property type="protein sequence ID" value="ARR28903.1"/>
    <property type="molecule type" value="Genomic_DNA"/>
</dbReference>
<evidence type="ECO:0000313" key="1">
    <source>
        <dbReference type="EMBL" id="ARR28903.1"/>
    </source>
</evidence>
<proteinExistence type="predicted"/>
<sequence>MSASFVRSSSRVFIVPAKTRWEVLRLSESLLRFLAASSHFFNNSTCELTGKDCPLSCKAFLILCSSAFAYLSWRFAIHFLNLNRLSVREIDRAELIWLIASASSSTNPIKAAV</sequence>
<accession>A0A1X9T5C8</accession>
<evidence type="ECO:0000313" key="2">
    <source>
        <dbReference type="Proteomes" id="UP000203507"/>
    </source>
</evidence>
<dbReference type="RefSeq" id="YP_009362412.1">
    <property type="nucleotide sequence ID" value="NC_034618.1"/>
</dbReference>
<dbReference type="KEGG" id="vg:32878237"/>
<dbReference type="Proteomes" id="UP000203507">
    <property type="component" value="Segment"/>
</dbReference>
<protein>
    <submittedName>
        <fullName evidence="1">Uncharacterized protein</fullName>
    </submittedName>
</protein>
<name>A0A1X9T5C8_9VIRU</name>